<organism evidence="1 2">
    <name type="scientific">Mycobacterium marinum (strain ATCC BAA-535 / M)</name>
    <dbReference type="NCBI Taxonomy" id="216594"/>
    <lineage>
        <taxon>Bacteria</taxon>
        <taxon>Bacillati</taxon>
        <taxon>Actinomycetota</taxon>
        <taxon>Actinomycetes</taxon>
        <taxon>Mycobacteriales</taxon>
        <taxon>Mycobacteriaceae</taxon>
        <taxon>Mycobacterium</taxon>
        <taxon>Mycobacterium ulcerans group</taxon>
    </lineage>
</organism>
<evidence type="ECO:0000313" key="1">
    <source>
        <dbReference type="EMBL" id="ACC42338.1"/>
    </source>
</evidence>
<dbReference type="GO" id="GO:0003677">
    <property type="term" value="F:DNA binding"/>
    <property type="evidence" value="ECO:0007669"/>
    <property type="project" value="InterPro"/>
</dbReference>
<dbReference type="InterPro" id="IPR036388">
    <property type="entry name" value="WH-like_DNA-bd_sf"/>
</dbReference>
<sequence length="76" mass="8523">MIGPRCGTDVDLLAVEWVVTERIRLPINAAERREVVRRLAGKLTSAEIGELLGIAKRSVDRILTSIRNERRELIAS</sequence>
<dbReference type="Proteomes" id="UP000001190">
    <property type="component" value="Chromosome"/>
</dbReference>
<dbReference type="InterPro" id="IPR016032">
    <property type="entry name" value="Sig_transdc_resp-reg_C-effctor"/>
</dbReference>
<dbReference type="Gene3D" id="1.10.10.10">
    <property type="entry name" value="Winged helix-like DNA-binding domain superfamily/Winged helix DNA-binding domain"/>
    <property type="match status" value="1"/>
</dbReference>
<name>B2HPI6_MYCMM</name>
<dbReference type="GO" id="GO:0006355">
    <property type="term" value="P:regulation of DNA-templated transcription"/>
    <property type="evidence" value="ECO:0007669"/>
    <property type="project" value="InterPro"/>
</dbReference>
<dbReference type="HOGENOM" id="CLU_2650591_0_0_11"/>
<dbReference type="KEGG" id="mmi:MMAR_3930"/>
<protein>
    <submittedName>
        <fullName evidence="1">Conserved hypothetical regulatory protein</fullName>
    </submittedName>
</protein>
<evidence type="ECO:0000313" key="2">
    <source>
        <dbReference type="Proteomes" id="UP000001190"/>
    </source>
</evidence>
<dbReference type="SUPFAM" id="SSF46894">
    <property type="entry name" value="C-terminal effector domain of the bipartite response regulators"/>
    <property type="match status" value="1"/>
</dbReference>
<gene>
    <name evidence="1" type="ordered locus">MMAR_3930</name>
</gene>
<reference evidence="1 2" key="1">
    <citation type="journal article" date="2008" name="Genome Res.">
        <title>Insights from the complete genome sequence of Mycobacterium marinum on the evolution of Mycobacterium tuberculosis.</title>
        <authorList>
            <person name="Stinear T.P."/>
            <person name="Seemann T."/>
            <person name="Harrison P.F."/>
            <person name="Jenkin G.A."/>
            <person name="Davies J.K."/>
            <person name="Johnson P.D."/>
            <person name="Abdellah Z."/>
            <person name="Arrowsmith C."/>
            <person name="Chillingworth T."/>
            <person name="Churcher C."/>
            <person name="Clarke K."/>
            <person name="Cronin A."/>
            <person name="Davis P."/>
            <person name="Goodhead I."/>
            <person name="Holroyd N."/>
            <person name="Jagels K."/>
            <person name="Lord A."/>
            <person name="Moule S."/>
            <person name="Mungall K."/>
            <person name="Norbertczak H."/>
            <person name="Quail M.A."/>
            <person name="Rabbinowitsch E."/>
            <person name="Walker D."/>
            <person name="White B."/>
            <person name="Whitehead S."/>
            <person name="Small P.L."/>
            <person name="Brosch R."/>
            <person name="Ramakrishnan L."/>
            <person name="Fischbach M.A."/>
            <person name="Parkhill J."/>
            <person name="Cole S.T."/>
        </authorList>
    </citation>
    <scope>NUCLEOTIDE SEQUENCE [LARGE SCALE GENOMIC DNA]</scope>
    <source>
        <strain evidence="2">ATCC BAA-535 / M</strain>
    </source>
</reference>
<accession>B2HPI6</accession>
<dbReference type="EMBL" id="CP000854">
    <property type="protein sequence ID" value="ACC42338.1"/>
    <property type="molecule type" value="Genomic_DNA"/>
</dbReference>
<dbReference type="STRING" id="216594.MMAR_3930"/>
<proteinExistence type="predicted"/>
<dbReference type="AlphaFoldDB" id="B2HPI6"/>
<dbReference type="RefSeq" id="WP_012395524.1">
    <property type="nucleotide sequence ID" value="NC_010612.1"/>
</dbReference>
<keyword evidence="2" id="KW-1185">Reference proteome</keyword>